<dbReference type="SUPFAM" id="SSF48403">
    <property type="entry name" value="Ankyrin repeat"/>
    <property type="match status" value="1"/>
</dbReference>
<keyword evidence="5" id="KW-1185">Reference proteome</keyword>
<proteinExistence type="predicted"/>
<name>A0A482VZ82_ASBVE</name>
<dbReference type="PANTHER" id="PTHR46680:SF3">
    <property type="entry name" value="NF-KAPPA-B INHIBITOR CACTUS"/>
    <property type="match status" value="1"/>
</dbReference>
<feature type="repeat" description="ANK" evidence="3">
    <location>
        <begin position="3"/>
        <end position="36"/>
    </location>
</feature>
<dbReference type="PANTHER" id="PTHR46680">
    <property type="entry name" value="NF-KAPPA-B INHIBITOR ALPHA"/>
    <property type="match status" value="1"/>
</dbReference>
<dbReference type="PROSITE" id="PS50088">
    <property type="entry name" value="ANK_REPEAT"/>
    <property type="match status" value="2"/>
</dbReference>
<gene>
    <name evidence="4" type="ORF">BDFB_006972</name>
</gene>
<evidence type="ECO:0000256" key="1">
    <source>
        <dbReference type="ARBA" id="ARBA00022737"/>
    </source>
</evidence>
<keyword evidence="2 3" id="KW-0040">ANK repeat</keyword>
<dbReference type="GO" id="GO:0005829">
    <property type="term" value="C:cytosol"/>
    <property type="evidence" value="ECO:0007669"/>
    <property type="project" value="TreeGrafter"/>
</dbReference>
<dbReference type="Pfam" id="PF12796">
    <property type="entry name" value="Ank_2"/>
    <property type="match status" value="2"/>
</dbReference>
<dbReference type="InterPro" id="IPR051070">
    <property type="entry name" value="NF-kappa-B_inhibitor"/>
</dbReference>
<dbReference type="InterPro" id="IPR036770">
    <property type="entry name" value="Ankyrin_rpt-contain_sf"/>
</dbReference>
<dbReference type="InterPro" id="IPR002110">
    <property type="entry name" value="Ankyrin_rpt"/>
</dbReference>
<dbReference type="Proteomes" id="UP000292052">
    <property type="component" value="Unassembled WGS sequence"/>
</dbReference>
<evidence type="ECO:0000313" key="5">
    <source>
        <dbReference type="Proteomes" id="UP000292052"/>
    </source>
</evidence>
<reference evidence="4 5" key="1">
    <citation type="submission" date="2017-03" db="EMBL/GenBank/DDBJ databases">
        <title>Genome of the blue death feigning beetle - Asbolus verrucosus.</title>
        <authorList>
            <person name="Rider S.D."/>
        </authorList>
    </citation>
    <scope>NUCLEOTIDE SEQUENCE [LARGE SCALE GENOMIC DNA]</scope>
    <source>
        <strain evidence="4">Butters</strain>
        <tissue evidence="4">Head and leg muscle</tissue>
    </source>
</reference>
<accession>A0A482VZ82</accession>
<dbReference type="EMBL" id="QDEB01044880">
    <property type="protein sequence ID" value="RZC38261.1"/>
    <property type="molecule type" value="Genomic_DNA"/>
</dbReference>
<dbReference type="SMART" id="SM00248">
    <property type="entry name" value="ANK"/>
    <property type="match status" value="4"/>
</dbReference>
<dbReference type="GO" id="GO:0051059">
    <property type="term" value="F:NF-kappaB binding"/>
    <property type="evidence" value="ECO:0007669"/>
    <property type="project" value="TreeGrafter"/>
</dbReference>
<protein>
    <submittedName>
        <fullName evidence="4">Ankyrin repeat domain containing protein</fullName>
    </submittedName>
</protein>
<evidence type="ECO:0000313" key="4">
    <source>
        <dbReference type="EMBL" id="RZC38261.1"/>
    </source>
</evidence>
<evidence type="ECO:0000256" key="2">
    <source>
        <dbReference type="ARBA" id="ARBA00023043"/>
    </source>
</evidence>
<organism evidence="4 5">
    <name type="scientific">Asbolus verrucosus</name>
    <name type="common">Desert ironclad beetle</name>
    <dbReference type="NCBI Taxonomy" id="1661398"/>
    <lineage>
        <taxon>Eukaryota</taxon>
        <taxon>Metazoa</taxon>
        <taxon>Ecdysozoa</taxon>
        <taxon>Arthropoda</taxon>
        <taxon>Hexapoda</taxon>
        <taxon>Insecta</taxon>
        <taxon>Pterygota</taxon>
        <taxon>Neoptera</taxon>
        <taxon>Endopterygota</taxon>
        <taxon>Coleoptera</taxon>
        <taxon>Polyphaga</taxon>
        <taxon>Cucujiformia</taxon>
        <taxon>Tenebrionidae</taxon>
        <taxon>Pimeliinae</taxon>
        <taxon>Asbolus</taxon>
    </lineage>
</organism>
<sequence>MVFSQTPLHLAIQYDVSVDIVKILLHHGADLSIADTEGNTAIHLAIEHRRSALLKVLVTCASERGFNFDVFNYEGFTPLILACLNRSYHDAKLLLQHKADPNLKDMKSGRTALFHAAESFDGKYREGVSFQGLKLCFAVGLVELLMEYKADTKIRNFFGTSAHDAMFEVEDMPLKIKFCILGRDHQRFQSKKKSEGRAEAPMKKAKLETTPVLKKVSTSDLMFKSKRK</sequence>
<dbReference type="AlphaFoldDB" id="A0A482VZ82"/>
<dbReference type="OrthoDB" id="10254947at2759"/>
<dbReference type="PROSITE" id="PS50297">
    <property type="entry name" value="ANK_REP_REGION"/>
    <property type="match status" value="2"/>
</dbReference>
<dbReference type="Gene3D" id="1.25.40.20">
    <property type="entry name" value="Ankyrin repeat-containing domain"/>
    <property type="match status" value="1"/>
</dbReference>
<feature type="repeat" description="ANK" evidence="3">
    <location>
        <begin position="74"/>
        <end position="106"/>
    </location>
</feature>
<comment type="caution">
    <text evidence="4">The sequence shown here is derived from an EMBL/GenBank/DDBJ whole genome shotgun (WGS) entry which is preliminary data.</text>
</comment>
<dbReference type="GO" id="GO:0071356">
    <property type="term" value="P:cellular response to tumor necrosis factor"/>
    <property type="evidence" value="ECO:0007669"/>
    <property type="project" value="TreeGrafter"/>
</dbReference>
<evidence type="ECO:0000256" key="3">
    <source>
        <dbReference type="PROSITE-ProRule" id="PRU00023"/>
    </source>
</evidence>
<keyword evidence="1" id="KW-0677">Repeat</keyword>
<dbReference type="STRING" id="1661398.A0A482VZ82"/>